<keyword evidence="1" id="KW-0812">Transmembrane</keyword>
<gene>
    <name evidence="2" type="ORF">F2Y61_20625</name>
</gene>
<feature type="transmembrane region" description="Helical" evidence="1">
    <location>
        <begin position="82"/>
        <end position="107"/>
    </location>
</feature>
<comment type="caution">
    <text evidence="2">The sequence shown here is derived from an EMBL/GenBank/DDBJ whole genome shotgun (WGS) entry which is preliminary data.</text>
</comment>
<organism evidence="2 3">
    <name type="scientific">Phocaeicola dorei</name>
    <dbReference type="NCBI Taxonomy" id="357276"/>
    <lineage>
        <taxon>Bacteria</taxon>
        <taxon>Pseudomonadati</taxon>
        <taxon>Bacteroidota</taxon>
        <taxon>Bacteroidia</taxon>
        <taxon>Bacteroidales</taxon>
        <taxon>Bacteroidaceae</taxon>
        <taxon>Phocaeicola</taxon>
    </lineage>
</organism>
<dbReference type="GeneID" id="93406817"/>
<dbReference type="Proteomes" id="UP000347681">
    <property type="component" value="Unassembled WGS sequence"/>
</dbReference>
<keyword evidence="1" id="KW-0472">Membrane</keyword>
<proteinExistence type="predicted"/>
<keyword evidence="1" id="KW-1133">Transmembrane helix</keyword>
<dbReference type="EMBL" id="VVZB01000019">
    <property type="protein sequence ID" value="KAA5379596.1"/>
    <property type="molecule type" value="Genomic_DNA"/>
</dbReference>
<sequence>MKTQKKIENWCRDEKFMRYADKRMGEAFNDVVENQPLDPQYEELDEEFEWNDRYVVPLADYLTYRLHLAKLQKNPQKRRSGIWWVFTHVFMLGHYLHVFAGVFAPLVTELHETVMTMLHREYVNELNGKNR</sequence>
<evidence type="ECO:0000256" key="1">
    <source>
        <dbReference type="SAM" id="Phobius"/>
    </source>
</evidence>
<evidence type="ECO:0000313" key="2">
    <source>
        <dbReference type="EMBL" id="KAA5379596.1"/>
    </source>
</evidence>
<evidence type="ECO:0000313" key="3">
    <source>
        <dbReference type="Proteomes" id="UP000347681"/>
    </source>
</evidence>
<reference evidence="2 3" key="1">
    <citation type="journal article" date="2019" name="Nat. Med.">
        <title>A library of human gut bacterial isolates paired with longitudinal multiomics data enables mechanistic microbiome research.</title>
        <authorList>
            <person name="Poyet M."/>
            <person name="Groussin M."/>
            <person name="Gibbons S.M."/>
            <person name="Avila-Pacheco J."/>
            <person name="Jiang X."/>
            <person name="Kearney S.M."/>
            <person name="Perrotta A.R."/>
            <person name="Berdy B."/>
            <person name="Zhao S."/>
            <person name="Lieberman T.D."/>
            <person name="Swanson P.K."/>
            <person name="Smith M."/>
            <person name="Roesemann S."/>
            <person name="Alexander J.E."/>
            <person name="Rich S.A."/>
            <person name="Livny J."/>
            <person name="Vlamakis H."/>
            <person name="Clish C."/>
            <person name="Bullock K."/>
            <person name="Deik A."/>
            <person name="Scott J."/>
            <person name="Pierce K.A."/>
            <person name="Xavier R.J."/>
            <person name="Alm E.J."/>
        </authorList>
    </citation>
    <scope>NUCLEOTIDE SEQUENCE [LARGE SCALE GENOMIC DNA]</scope>
    <source>
        <strain evidence="2 3">BIOML-A5</strain>
    </source>
</reference>
<protein>
    <submittedName>
        <fullName evidence="2">Uncharacterized protein</fullName>
    </submittedName>
</protein>
<name>A0A5M5ZSE9_9BACT</name>
<dbReference type="RefSeq" id="WP_008151927.1">
    <property type="nucleotide sequence ID" value="NZ_JAHONO010000009.1"/>
</dbReference>
<dbReference type="AlphaFoldDB" id="A0A5M5ZSE9"/>
<accession>A0A5M5ZSE9</accession>